<reference evidence="2 3" key="1">
    <citation type="journal article" date="2022" name="Nat. Plants">
        <title>Genomes of leafy and leafless Platanthera orchids illuminate the evolution of mycoheterotrophy.</title>
        <authorList>
            <person name="Li M.H."/>
            <person name="Liu K.W."/>
            <person name="Li Z."/>
            <person name="Lu H.C."/>
            <person name="Ye Q.L."/>
            <person name="Zhang D."/>
            <person name="Wang J.Y."/>
            <person name="Li Y.F."/>
            <person name="Zhong Z.M."/>
            <person name="Liu X."/>
            <person name="Yu X."/>
            <person name="Liu D.K."/>
            <person name="Tu X.D."/>
            <person name="Liu B."/>
            <person name="Hao Y."/>
            <person name="Liao X.Y."/>
            <person name="Jiang Y.T."/>
            <person name="Sun W.H."/>
            <person name="Chen J."/>
            <person name="Chen Y.Q."/>
            <person name="Ai Y."/>
            <person name="Zhai J.W."/>
            <person name="Wu S.S."/>
            <person name="Zhou Z."/>
            <person name="Hsiao Y.Y."/>
            <person name="Wu W.L."/>
            <person name="Chen Y.Y."/>
            <person name="Lin Y.F."/>
            <person name="Hsu J.L."/>
            <person name="Li C.Y."/>
            <person name="Wang Z.W."/>
            <person name="Zhao X."/>
            <person name="Zhong W.Y."/>
            <person name="Ma X.K."/>
            <person name="Ma L."/>
            <person name="Huang J."/>
            <person name="Chen G.Z."/>
            <person name="Huang M.Z."/>
            <person name="Huang L."/>
            <person name="Peng D.H."/>
            <person name="Luo Y.B."/>
            <person name="Zou S.Q."/>
            <person name="Chen S.P."/>
            <person name="Lan S."/>
            <person name="Tsai W.C."/>
            <person name="Van de Peer Y."/>
            <person name="Liu Z.J."/>
        </authorList>
    </citation>
    <scope>NUCLEOTIDE SEQUENCE [LARGE SCALE GENOMIC DNA]</scope>
    <source>
        <strain evidence="2">Lor287</strain>
    </source>
</reference>
<dbReference type="AlphaFoldDB" id="A0AAP0G5D7"/>
<evidence type="ECO:0000313" key="3">
    <source>
        <dbReference type="Proteomes" id="UP001418222"/>
    </source>
</evidence>
<comment type="caution">
    <text evidence="2">The sequence shown here is derived from an EMBL/GenBank/DDBJ whole genome shotgun (WGS) entry which is preliminary data.</text>
</comment>
<feature type="region of interest" description="Disordered" evidence="1">
    <location>
        <begin position="124"/>
        <end position="166"/>
    </location>
</feature>
<protein>
    <submittedName>
        <fullName evidence="2">Uncharacterized protein</fullName>
    </submittedName>
</protein>
<proteinExistence type="predicted"/>
<sequence>MELGGDEVERQRLQIVDAELGDHITGSEGVLSPTRFGKTQSPTVSRLFFCIQLESPPYSISAKICGTKAYGRAPVHGVLGGVKIAPIALQFLRRFSCRPHEASRCIKGAQLSLLSPAQLSPTRRSSAHVLSGAAHSSRRLLGRRKKSSPDYPRAGRRRRSGAKAGQRQGQIVKLLYVGDRGRGVSAARNIEESCLFDIAFSSAGTSR</sequence>
<evidence type="ECO:0000313" key="2">
    <source>
        <dbReference type="EMBL" id="KAK8938380.1"/>
    </source>
</evidence>
<feature type="compositionally biased region" description="Basic residues" evidence="1">
    <location>
        <begin position="136"/>
        <end position="146"/>
    </location>
</feature>
<accession>A0AAP0G5D7</accession>
<dbReference type="Proteomes" id="UP001418222">
    <property type="component" value="Unassembled WGS sequence"/>
</dbReference>
<name>A0AAP0G5D7_9ASPA</name>
<evidence type="ECO:0000256" key="1">
    <source>
        <dbReference type="SAM" id="MobiDB-lite"/>
    </source>
</evidence>
<organism evidence="2 3">
    <name type="scientific">Platanthera zijinensis</name>
    <dbReference type="NCBI Taxonomy" id="2320716"/>
    <lineage>
        <taxon>Eukaryota</taxon>
        <taxon>Viridiplantae</taxon>
        <taxon>Streptophyta</taxon>
        <taxon>Embryophyta</taxon>
        <taxon>Tracheophyta</taxon>
        <taxon>Spermatophyta</taxon>
        <taxon>Magnoliopsida</taxon>
        <taxon>Liliopsida</taxon>
        <taxon>Asparagales</taxon>
        <taxon>Orchidaceae</taxon>
        <taxon>Orchidoideae</taxon>
        <taxon>Orchideae</taxon>
        <taxon>Orchidinae</taxon>
        <taxon>Platanthera</taxon>
    </lineage>
</organism>
<dbReference type="EMBL" id="JBBWWQ010000009">
    <property type="protein sequence ID" value="KAK8938380.1"/>
    <property type="molecule type" value="Genomic_DNA"/>
</dbReference>
<gene>
    <name evidence="2" type="ORF">KSP39_PZI011395</name>
</gene>
<keyword evidence="3" id="KW-1185">Reference proteome</keyword>